<proteinExistence type="predicted"/>
<feature type="compositionally biased region" description="Basic and acidic residues" evidence="1">
    <location>
        <begin position="336"/>
        <end position="353"/>
    </location>
</feature>
<dbReference type="EMBL" id="JAHDYR010000005">
    <property type="protein sequence ID" value="KAG9396877.1"/>
    <property type="molecule type" value="Genomic_DNA"/>
</dbReference>
<feature type="region of interest" description="Disordered" evidence="1">
    <location>
        <begin position="143"/>
        <end position="208"/>
    </location>
</feature>
<feature type="region of interest" description="Disordered" evidence="1">
    <location>
        <begin position="336"/>
        <end position="363"/>
    </location>
</feature>
<feature type="compositionally biased region" description="Low complexity" evidence="1">
    <location>
        <begin position="290"/>
        <end position="299"/>
    </location>
</feature>
<comment type="caution">
    <text evidence="2">The sequence shown here is derived from an EMBL/GenBank/DDBJ whole genome shotgun (WGS) entry which is preliminary data.</text>
</comment>
<protein>
    <submittedName>
        <fullName evidence="2">Uncharacterized protein</fullName>
    </submittedName>
</protein>
<evidence type="ECO:0000313" key="3">
    <source>
        <dbReference type="Proteomes" id="UP000717585"/>
    </source>
</evidence>
<sequence>MSKPPTALNRRFISAVSSGLDTSISNKRPGVPAGRARPTTPISTATNAMVAQLLSTGSLNTGKSPPRFSASFTGTLKDSSSWSPSPRKPAAVVMPIESPRMVRLVEPDDRDEIDLPKSNFDDPDTFGGGMILMCDRNDVLRPPAEATAKSTRPTTRRVMLPTERIPSPDKQLSAPPSRGPVLPATGLDLEDSLSDDEGQISDVPSSESEATEYLYQNWTGFSPYTLANSPGSSGLSPESSRFNRSAYQEPMMIPESPGGADSELDWAGYSLGGAELPTRQLAENQAYAYQEQPQTQPVRQRQRQRQRPGTPAGERFARLEAIRSQARARLYEHLKHGREQEETDRELTDRLDKQAATPARTSITRGRARPIPQSTMVNDGSTPCGSRTQPVGVAMTSPVVRAPPNGVPVRISRGRRLVPFQ</sequence>
<reference evidence="2" key="1">
    <citation type="submission" date="2021-05" db="EMBL/GenBank/DDBJ databases">
        <title>A free-living protist that lacks canonical eukaryotic 1 DNA replication and segregation systems.</title>
        <authorList>
            <person name="Salas-Leiva D.E."/>
            <person name="Tromer E.C."/>
            <person name="Curtis B.A."/>
            <person name="Jerlstrom-Hultqvist J."/>
            <person name="Kolisko M."/>
            <person name="Yi Z."/>
            <person name="Salas-Leiva J.S."/>
            <person name="Gallot-Lavallee L."/>
            <person name="Kops G.J.P.L."/>
            <person name="Archibald J.M."/>
            <person name="Simpson A.G.B."/>
            <person name="Roger A.J."/>
        </authorList>
    </citation>
    <scope>NUCLEOTIDE SEQUENCE</scope>
    <source>
        <strain evidence="2">BICM</strain>
    </source>
</reference>
<dbReference type="Proteomes" id="UP000717585">
    <property type="component" value="Unassembled WGS sequence"/>
</dbReference>
<gene>
    <name evidence="2" type="ORF">J8273_1924</name>
</gene>
<name>A0A8J6E6A8_9EUKA</name>
<dbReference type="AlphaFoldDB" id="A0A8J6E6A8"/>
<feature type="compositionally biased region" description="Acidic residues" evidence="1">
    <location>
        <begin position="188"/>
        <end position="199"/>
    </location>
</feature>
<evidence type="ECO:0000313" key="2">
    <source>
        <dbReference type="EMBL" id="KAG9396877.1"/>
    </source>
</evidence>
<feature type="region of interest" description="Disordered" evidence="1">
    <location>
        <begin position="20"/>
        <end position="42"/>
    </location>
</feature>
<keyword evidence="3" id="KW-1185">Reference proteome</keyword>
<organism evidence="2 3">
    <name type="scientific">Carpediemonas membranifera</name>
    <dbReference type="NCBI Taxonomy" id="201153"/>
    <lineage>
        <taxon>Eukaryota</taxon>
        <taxon>Metamonada</taxon>
        <taxon>Carpediemonas-like organisms</taxon>
        <taxon>Carpediemonas</taxon>
    </lineage>
</organism>
<accession>A0A8J6E6A8</accession>
<evidence type="ECO:0000256" key="1">
    <source>
        <dbReference type="SAM" id="MobiDB-lite"/>
    </source>
</evidence>
<feature type="region of interest" description="Disordered" evidence="1">
    <location>
        <begin position="290"/>
        <end position="315"/>
    </location>
</feature>